<reference evidence="1 2" key="1">
    <citation type="submission" date="2016-07" db="EMBL/GenBank/DDBJ databases">
        <title>Draft genome of Scalindua rubra, obtained from a brine-seawater interface in the Red Sea, sheds light on salt adaptation in anammox bacteria.</title>
        <authorList>
            <person name="Speth D.R."/>
            <person name="Lagkouvardos I."/>
            <person name="Wang Y."/>
            <person name="Qian P.-Y."/>
            <person name="Dutilh B.E."/>
            <person name="Jetten M.S."/>
        </authorList>
    </citation>
    <scope>NUCLEOTIDE SEQUENCE [LARGE SCALE GENOMIC DNA]</scope>
    <source>
        <strain evidence="1">BSI-1</strain>
    </source>
</reference>
<evidence type="ECO:0000313" key="1">
    <source>
        <dbReference type="EMBL" id="ODS33995.1"/>
    </source>
</evidence>
<dbReference type="Proteomes" id="UP000094056">
    <property type="component" value="Unassembled WGS sequence"/>
</dbReference>
<name>A0A1E3XED7_9BACT</name>
<dbReference type="EMBL" id="MAYW01000015">
    <property type="protein sequence ID" value="ODS33995.1"/>
    <property type="molecule type" value="Genomic_DNA"/>
</dbReference>
<evidence type="ECO:0000313" key="2">
    <source>
        <dbReference type="Proteomes" id="UP000094056"/>
    </source>
</evidence>
<protein>
    <submittedName>
        <fullName evidence="1">Uncharacterized protein</fullName>
    </submittedName>
</protein>
<accession>A0A1E3XED7</accession>
<proteinExistence type="predicted"/>
<organism evidence="1 2">
    <name type="scientific">Candidatus Scalindua rubra</name>
    <dbReference type="NCBI Taxonomy" id="1872076"/>
    <lineage>
        <taxon>Bacteria</taxon>
        <taxon>Pseudomonadati</taxon>
        <taxon>Planctomycetota</taxon>
        <taxon>Candidatus Brocadiia</taxon>
        <taxon>Candidatus Brocadiales</taxon>
        <taxon>Candidatus Scalinduaceae</taxon>
        <taxon>Candidatus Scalindua</taxon>
    </lineage>
</organism>
<sequence>MKTVTISKSLEEVWLWKRKCYEESKGLSVKDYLNKIHKNAEEALRETGFIEKEDKLKKIK</sequence>
<dbReference type="AlphaFoldDB" id="A0A1E3XED7"/>
<gene>
    <name evidence="1" type="ORF">SCARUB_00866</name>
</gene>
<comment type="caution">
    <text evidence="1">The sequence shown here is derived from an EMBL/GenBank/DDBJ whole genome shotgun (WGS) entry which is preliminary data.</text>
</comment>